<evidence type="ECO:0000313" key="2">
    <source>
        <dbReference type="EMBL" id="MEA5391624.1"/>
    </source>
</evidence>
<dbReference type="Pfam" id="PF00535">
    <property type="entry name" value="Glycos_transf_2"/>
    <property type="match status" value="1"/>
</dbReference>
<keyword evidence="2" id="KW-0808">Transferase</keyword>
<proteinExistence type="predicted"/>
<dbReference type="GO" id="GO:0016757">
    <property type="term" value="F:glycosyltransferase activity"/>
    <property type="evidence" value="ECO:0007669"/>
    <property type="project" value="UniProtKB-KW"/>
</dbReference>
<dbReference type="PANTHER" id="PTHR43630">
    <property type="entry name" value="POLY-BETA-1,6-N-ACETYL-D-GLUCOSAMINE SYNTHASE"/>
    <property type="match status" value="1"/>
</dbReference>
<comment type="caution">
    <text evidence="2">The sequence shown here is derived from an EMBL/GenBank/DDBJ whole genome shotgun (WGS) entry which is preliminary data.</text>
</comment>
<dbReference type="Proteomes" id="UP001304461">
    <property type="component" value="Unassembled WGS sequence"/>
</dbReference>
<organism evidence="2 3">
    <name type="scientific">Cyanobium gracile UHCC 0139</name>
    <dbReference type="NCBI Taxonomy" id="3110308"/>
    <lineage>
        <taxon>Bacteria</taxon>
        <taxon>Bacillati</taxon>
        <taxon>Cyanobacteriota</taxon>
        <taxon>Cyanophyceae</taxon>
        <taxon>Synechococcales</taxon>
        <taxon>Prochlorococcaceae</taxon>
        <taxon>Cyanobium</taxon>
    </lineage>
</organism>
<dbReference type="CDD" id="cd02511">
    <property type="entry name" value="Beta4Glucosyltransferase"/>
    <property type="match status" value="1"/>
</dbReference>
<protein>
    <submittedName>
        <fullName evidence="2">Glycosyltransferase family 2 protein</fullName>
        <ecNumber evidence="2">2.4.-.-</ecNumber>
    </submittedName>
</protein>
<dbReference type="Gene3D" id="3.90.550.10">
    <property type="entry name" value="Spore Coat Polysaccharide Biosynthesis Protein SpsA, Chain A"/>
    <property type="match status" value="1"/>
</dbReference>
<feature type="domain" description="Glycosyltransferase 2-like" evidence="1">
    <location>
        <begin position="13"/>
        <end position="136"/>
    </location>
</feature>
<keyword evidence="2" id="KW-0328">Glycosyltransferase</keyword>
<dbReference type="PANTHER" id="PTHR43630:SF2">
    <property type="entry name" value="GLYCOSYLTRANSFERASE"/>
    <property type="match status" value="1"/>
</dbReference>
<reference evidence="2 3" key="1">
    <citation type="submission" date="2023-12" db="EMBL/GenBank/DDBJ databases">
        <title>Baltic Sea Cyanobacteria.</title>
        <authorList>
            <person name="Delbaje E."/>
            <person name="Fewer D.P."/>
            <person name="Shishido T.K."/>
        </authorList>
    </citation>
    <scope>NUCLEOTIDE SEQUENCE [LARGE SCALE GENOMIC DNA]</scope>
    <source>
        <strain evidence="2 3">UHCC 0139</strain>
    </source>
</reference>
<dbReference type="RefSeq" id="WP_323305640.1">
    <property type="nucleotide sequence ID" value="NZ_JAYGHX010000005.1"/>
</dbReference>
<dbReference type="EC" id="2.4.-.-" evidence="2"/>
<dbReference type="InterPro" id="IPR001173">
    <property type="entry name" value="Glyco_trans_2-like"/>
</dbReference>
<dbReference type="EMBL" id="JAYGHX010000005">
    <property type="protein sequence ID" value="MEA5391624.1"/>
    <property type="molecule type" value="Genomic_DNA"/>
</dbReference>
<sequence length="267" mass="29730">MSRIEPPAPLLTALILTYNEEANIGRTLDHLGWLDSILVIDSGSSDATLSILAGHASVRVLHRPFDSFADQCNFGLDRITSPWVLSLDADYLIPPPLAAEIQTVIRDPAATAMAGFAIPFRYCIGGRPLRSGMLPPRTSLYRHGRGRYRNDGHGHRIVLSGPVGRLRQPIHHDDRKPLQRWLASQGSYLAIEAAKLRTTPSSQLTVADRLRKHTPLAPFAALVFCLVWKGGMLEGWRGWAYAQQRMYAELLLHLMLLEDRFSLSTPP</sequence>
<gene>
    <name evidence="2" type="ORF">VB738_10185</name>
</gene>
<accession>A0ABU5RV29</accession>
<dbReference type="InterPro" id="IPR029044">
    <property type="entry name" value="Nucleotide-diphossugar_trans"/>
</dbReference>
<evidence type="ECO:0000313" key="3">
    <source>
        <dbReference type="Proteomes" id="UP001304461"/>
    </source>
</evidence>
<dbReference type="SUPFAM" id="SSF53448">
    <property type="entry name" value="Nucleotide-diphospho-sugar transferases"/>
    <property type="match status" value="1"/>
</dbReference>
<evidence type="ECO:0000259" key="1">
    <source>
        <dbReference type="Pfam" id="PF00535"/>
    </source>
</evidence>
<name>A0ABU5RV29_9CYAN</name>
<keyword evidence="3" id="KW-1185">Reference proteome</keyword>